<evidence type="ECO:0000313" key="1">
    <source>
        <dbReference type="EMBL" id="MDJ1485245.1"/>
    </source>
</evidence>
<gene>
    <name evidence="1" type="ORF">QNI16_32420</name>
</gene>
<dbReference type="EMBL" id="JASJOS010000019">
    <property type="protein sequence ID" value="MDJ1485245.1"/>
    <property type="molecule type" value="Genomic_DNA"/>
</dbReference>
<proteinExistence type="predicted"/>
<organism evidence="1 2">
    <name type="scientific">Xanthocytophaga flava</name>
    <dbReference type="NCBI Taxonomy" id="3048013"/>
    <lineage>
        <taxon>Bacteria</taxon>
        <taxon>Pseudomonadati</taxon>
        <taxon>Bacteroidota</taxon>
        <taxon>Cytophagia</taxon>
        <taxon>Cytophagales</taxon>
        <taxon>Rhodocytophagaceae</taxon>
        <taxon>Xanthocytophaga</taxon>
    </lineage>
</organism>
<evidence type="ECO:0000313" key="2">
    <source>
        <dbReference type="Proteomes" id="UP001241110"/>
    </source>
</evidence>
<dbReference type="AlphaFoldDB" id="A0AAE3QXZ5"/>
<dbReference type="RefSeq" id="WP_313987536.1">
    <property type="nucleotide sequence ID" value="NZ_JASJOS010000019.1"/>
</dbReference>
<accession>A0AAE3QXZ5</accession>
<comment type="caution">
    <text evidence="1">The sequence shown here is derived from an EMBL/GenBank/DDBJ whole genome shotgun (WGS) entry which is preliminary data.</text>
</comment>
<sequence length="186" mass="21802">MEKLFEISKTQKKLLSIYLRGDSKFWLGYILNYTSETIDLQHFSTLGKSDGIIVIKTYNIERVEFTNDYTRSFDHLIQNSQLLETQTVQELESSLINEWPMNVLKQFLEKEKLISLEVNDTLETGFVRETGDDCVIIHSIGTLGEDNGLACYRIADINSIQVDTQRQRKAELLYRWRKEKNKLRQN</sequence>
<name>A0AAE3QXZ5_9BACT</name>
<dbReference type="Proteomes" id="UP001241110">
    <property type="component" value="Unassembled WGS sequence"/>
</dbReference>
<reference evidence="1" key="1">
    <citation type="submission" date="2023-05" db="EMBL/GenBank/DDBJ databases">
        <authorList>
            <person name="Zhang X."/>
        </authorList>
    </citation>
    <scope>NUCLEOTIDE SEQUENCE</scope>
    <source>
        <strain evidence="1">YF14B1</strain>
    </source>
</reference>
<protein>
    <submittedName>
        <fullName evidence="1">Uncharacterized protein</fullName>
    </submittedName>
</protein>